<dbReference type="PANTHER" id="PTHR35004:SF7">
    <property type="entry name" value="INTEGRASE PROTEIN"/>
    <property type="match status" value="1"/>
</dbReference>
<reference evidence="1 2" key="1">
    <citation type="submission" date="2017-07" db="EMBL/GenBank/DDBJ databases">
        <title>Phylogenetic study on the rhizospheric bacterium Ochrobactrum sp. A44.</title>
        <authorList>
            <person name="Krzyzanowska D.M."/>
            <person name="Ossowicki A."/>
            <person name="Rajewska M."/>
            <person name="Maciag T."/>
            <person name="Kaczynski Z."/>
            <person name="Czerwicka M."/>
            <person name="Jafra S."/>
        </authorList>
    </citation>
    <scope>NUCLEOTIDE SEQUENCE [LARGE SCALE GENOMIC DNA]</scope>
    <source>
        <strain evidence="1 2">DSM 7216</strain>
    </source>
</reference>
<dbReference type="AlphaFoldDB" id="A0A256G6U7"/>
<dbReference type="PANTHER" id="PTHR35004">
    <property type="entry name" value="TRANSPOSASE RV3428C-RELATED"/>
    <property type="match status" value="1"/>
</dbReference>
<accession>A0A256G6U7</accession>
<protein>
    <recommendedName>
        <fullName evidence="3">Transposase</fullName>
    </recommendedName>
</protein>
<name>A0A256G6U7_9HYPH</name>
<dbReference type="Proteomes" id="UP000215590">
    <property type="component" value="Unassembled WGS sequence"/>
</dbReference>
<evidence type="ECO:0008006" key="3">
    <source>
        <dbReference type="Google" id="ProtNLM"/>
    </source>
</evidence>
<comment type="caution">
    <text evidence="1">The sequence shown here is derived from an EMBL/GenBank/DDBJ whole genome shotgun (WGS) entry which is preliminary data.</text>
</comment>
<keyword evidence="2" id="KW-1185">Reference proteome</keyword>
<dbReference type="EMBL" id="NNRJ01000007">
    <property type="protein sequence ID" value="OYR22381.1"/>
    <property type="molecule type" value="Genomic_DNA"/>
</dbReference>
<sequence length="239" mass="26937">MLRATRDFPDVTGFAAFLDEVVGQRNARRIKEIAAERESLLPLPRGRQPEGVDEIVRVTSSGGFTLRRVFYTVPSRLIGHRLRARLFKQHIELFLGGTHVMTLPRVRGQLGPLQHVVNYRHVIHSLRRKPGALPRLIYRDQLFPRDAYRKLYHAAMEALPERDACRLTVELLSLAHERNVEAALADAIETTLNAGSLPTLDEMRVRFAPNPASVPQVNVDLGKLVDYDQLIAARVGVMA</sequence>
<proteinExistence type="predicted"/>
<organism evidence="1 2">
    <name type="scientific">Brucella thiophenivorans</name>
    <dbReference type="NCBI Taxonomy" id="571255"/>
    <lineage>
        <taxon>Bacteria</taxon>
        <taxon>Pseudomonadati</taxon>
        <taxon>Pseudomonadota</taxon>
        <taxon>Alphaproteobacteria</taxon>
        <taxon>Hyphomicrobiales</taxon>
        <taxon>Brucellaceae</taxon>
        <taxon>Brucella/Ochrobactrum group</taxon>
        <taxon>Brucella</taxon>
    </lineage>
</organism>
<gene>
    <name evidence="1" type="ORF">CEV31_0300</name>
</gene>
<evidence type="ECO:0000313" key="1">
    <source>
        <dbReference type="EMBL" id="OYR22381.1"/>
    </source>
</evidence>
<evidence type="ECO:0000313" key="2">
    <source>
        <dbReference type="Proteomes" id="UP000215590"/>
    </source>
</evidence>